<dbReference type="EMBL" id="JAYWIO010000001">
    <property type="protein sequence ID" value="KAK7290745.1"/>
    <property type="molecule type" value="Genomic_DNA"/>
</dbReference>
<sequence length="179" mass="20980">MRGGRRCWGDEGDIVKESLPSTSHTFPSVVLKLAAHPKVLEDHVHNKDRVSHSIDHVDVGRRKDLLCVVLFRKRSWCFGDCAFTARTRDVEDVIVVRSWVTVERCYLLSFLPKDGERMLIKAAANQDFHQLRRDMASLFERWFLYIEPWDPSYVSPEIMVWLRCYGIQIHAWKQCSFLT</sequence>
<keyword evidence="2" id="KW-1185">Reference proteome</keyword>
<evidence type="ECO:0000313" key="1">
    <source>
        <dbReference type="EMBL" id="KAK7290745.1"/>
    </source>
</evidence>
<dbReference type="AlphaFoldDB" id="A0AAN9J1Z4"/>
<dbReference type="Proteomes" id="UP001372338">
    <property type="component" value="Unassembled WGS sequence"/>
</dbReference>
<reference evidence="1 2" key="1">
    <citation type="submission" date="2024-01" db="EMBL/GenBank/DDBJ databases">
        <title>The genomes of 5 underutilized Papilionoideae crops provide insights into root nodulation and disease resistanc.</title>
        <authorList>
            <person name="Yuan L."/>
        </authorList>
    </citation>
    <scope>NUCLEOTIDE SEQUENCE [LARGE SCALE GENOMIC DNA]</scope>
    <source>
        <strain evidence="1">ZHUSHIDOU_FW_LH</strain>
        <tissue evidence="1">Leaf</tissue>
    </source>
</reference>
<gene>
    <name evidence="1" type="ORF">RIF29_05389</name>
</gene>
<accession>A0AAN9J1Z4</accession>
<protein>
    <submittedName>
        <fullName evidence="1">Uncharacterized protein</fullName>
    </submittedName>
</protein>
<name>A0AAN9J1Z4_CROPI</name>
<proteinExistence type="predicted"/>
<comment type="caution">
    <text evidence="1">The sequence shown here is derived from an EMBL/GenBank/DDBJ whole genome shotgun (WGS) entry which is preliminary data.</text>
</comment>
<evidence type="ECO:0000313" key="2">
    <source>
        <dbReference type="Proteomes" id="UP001372338"/>
    </source>
</evidence>
<organism evidence="1 2">
    <name type="scientific">Crotalaria pallida</name>
    <name type="common">Smooth rattlebox</name>
    <name type="synonym">Crotalaria striata</name>
    <dbReference type="NCBI Taxonomy" id="3830"/>
    <lineage>
        <taxon>Eukaryota</taxon>
        <taxon>Viridiplantae</taxon>
        <taxon>Streptophyta</taxon>
        <taxon>Embryophyta</taxon>
        <taxon>Tracheophyta</taxon>
        <taxon>Spermatophyta</taxon>
        <taxon>Magnoliopsida</taxon>
        <taxon>eudicotyledons</taxon>
        <taxon>Gunneridae</taxon>
        <taxon>Pentapetalae</taxon>
        <taxon>rosids</taxon>
        <taxon>fabids</taxon>
        <taxon>Fabales</taxon>
        <taxon>Fabaceae</taxon>
        <taxon>Papilionoideae</taxon>
        <taxon>50 kb inversion clade</taxon>
        <taxon>genistoids sensu lato</taxon>
        <taxon>core genistoids</taxon>
        <taxon>Crotalarieae</taxon>
        <taxon>Crotalaria</taxon>
    </lineage>
</organism>